<dbReference type="AlphaFoldDB" id="A0A4Y7PNJ4"/>
<dbReference type="VEuPathDB" id="FungiDB:BD410DRAFT_795637"/>
<feature type="region of interest" description="Disordered" evidence="1">
    <location>
        <begin position="141"/>
        <end position="176"/>
    </location>
</feature>
<evidence type="ECO:0000313" key="3">
    <source>
        <dbReference type="Proteomes" id="UP000294933"/>
    </source>
</evidence>
<proteinExistence type="predicted"/>
<dbReference type="Proteomes" id="UP000294933">
    <property type="component" value="Unassembled WGS sequence"/>
</dbReference>
<sequence>MSDSTKTNTNFKELTIGASIGAIVERVVADVKDLEAKQTEINASLRGQISDLKALLKAIGPLFPPADHPAALRDFYDKELTVTTSIFAKARERKTSAESQLKALKSDIENLENQLPGLQREVTENTERLQKLKMEEEELRKAQKGKVAVSLGATETQRPGNIPSSERAAAPKGHES</sequence>
<evidence type="ECO:0000256" key="1">
    <source>
        <dbReference type="SAM" id="MobiDB-lite"/>
    </source>
</evidence>
<name>A0A4Y7PNJ4_9AGAM</name>
<keyword evidence="3" id="KW-1185">Reference proteome</keyword>
<dbReference type="EMBL" id="ML170250">
    <property type="protein sequence ID" value="TDL16159.1"/>
    <property type="molecule type" value="Genomic_DNA"/>
</dbReference>
<reference evidence="2 3" key="1">
    <citation type="submission" date="2018-06" db="EMBL/GenBank/DDBJ databases">
        <title>A transcriptomic atlas of mushroom development highlights an independent origin of complex multicellularity.</title>
        <authorList>
            <consortium name="DOE Joint Genome Institute"/>
            <person name="Krizsan K."/>
            <person name="Almasi E."/>
            <person name="Merenyi Z."/>
            <person name="Sahu N."/>
            <person name="Viragh M."/>
            <person name="Koszo T."/>
            <person name="Mondo S."/>
            <person name="Kiss B."/>
            <person name="Balint B."/>
            <person name="Kues U."/>
            <person name="Barry K."/>
            <person name="Hegedus J.C."/>
            <person name="Henrissat B."/>
            <person name="Johnson J."/>
            <person name="Lipzen A."/>
            <person name="Ohm R."/>
            <person name="Nagy I."/>
            <person name="Pangilinan J."/>
            <person name="Yan J."/>
            <person name="Xiong Y."/>
            <person name="Grigoriev I.V."/>
            <person name="Hibbett D.S."/>
            <person name="Nagy L.G."/>
        </authorList>
    </citation>
    <scope>NUCLEOTIDE SEQUENCE [LARGE SCALE GENOMIC DNA]</scope>
    <source>
        <strain evidence="2 3">SZMC22713</strain>
    </source>
</reference>
<protein>
    <submittedName>
        <fullName evidence="2">Uncharacterized protein</fullName>
    </submittedName>
</protein>
<organism evidence="2 3">
    <name type="scientific">Rickenella mellea</name>
    <dbReference type="NCBI Taxonomy" id="50990"/>
    <lineage>
        <taxon>Eukaryota</taxon>
        <taxon>Fungi</taxon>
        <taxon>Dikarya</taxon>
        <taxon>Basidiomycota</taxon>
        <taxon>Agaricomycotina</taxon>
        <taxon>Agaricomycetes</taxon>
        <taxon>Hymenochaetales</taxon>
        <taxon>Rickenellaceae</taxon>
        <taxon>Rickenella</taxon>
    </lineage>
</organism>
<feature type="compositionally biased region" description="Polar residues" evidence="1">
    <location>
        <begin position="153"/>
        <end position="164"/>
    </location>
</feature>
<evidence type="ECO:0000313" key="2">
    <source>
        <dbReference type="EMBL" id="TDL16159.1"/>
    </source>
</evidence>
<gene>
    <name evidence="2" type="ORF">BD410DRAFT_795637</name>
</gene>
<accession>A0A4Y7PNJ4</accession>